<evidence type="ECO:0000259" key="2">
    <source>
        <dbReference type="Pfam" id="PF02550"/>
    </source>
</evidence>
<gene>
    <name evidence="4" type="ORF">Tsumi_05880</name>
</gene>
<evidence type="ECO:0000256" key="1">
    <source>
        <dbReference type="ARBA" id="ARBA00009632"/>
    </source>
</evidence>
<dbReference type="InterPro" id="IPR046433">
    <property type="entry name" value="ActCoA_hydro"/>
</dbReference>
<sequence>MYKVMSADEAARLIKNGDNVGVSGFTHAGCPKVLPKAIARYAEEEHQAGRPFRIGLFTGASTSDRLDGVLARAKAISFRTPYQSTKDLRAAINNEEVHYVDMHLSQLAQEMRSGFYGDIDVAIVEAAEVTDNGEIVPTCGVGILPTICRMAKRIIVELNDKHPAAIRGMHDLAEPLDPPFREAIPIYHPSDRVGLPYIKVDPGKIAAIVKTSEPNDEGKFTPVDEVTKAIGDNVAAFLHKELVEGRIPKEFLPIQSGVGNVANAVLGALGDNSDIPDFNVYTEVIQDSVIALMNKGRVKFASGCSLTVSRSVMQDIYARLDEFRDRIVLRPSEYSNNPEVVRRLGIITINTALEADIFGNVNSTHVNGVRMMNGIGGSGDFTRNAYLSIFTTPSTAKNGSISAFVPMVSHLDHSEHSVKVIISEYGVADLRGKDPRQRAKCIIENCVHPDYRELLTEYVARTQSVHTPHDLRNAFAFHRAIIEEGDMRKARFI</sequence>
<name>A0ABQ0E189_9PORP</name>
<dbReference type="InterPro" id="IPR017821">
    <property type="entry name" value="Succinate_CoA_transferase"/>
</dbReference>
<dbReference type="InterPro" id="IPR003702">
    <property type="entry name" value="ActCoA_hydro_N"/>
</dbReference>
<evidence type="ECO:0000259" key="3">
    <source>
        <dbReference type="Pfam" id="PF13336"/>
    </source>
</evidence>
<evidence type="ECO:0000313" key="4">
    <source>
        <dbReference type="EMBL" id="GAB1251484.1"/>
    </source>
</evidence>
<evidence type="ECO:0000313" key="5">
    <source>
        <dbReference type="Proteomes" id="UP001628220"/>
    </source>
</evidence>
<feature type="domain" description="Acetyl-CoA hydrolase/transferase N-terminal" evidence="2">
    <location>
        <begin position="3"/>
        <end position="209"/>
    </location>
</feature>
<accession>A0ABQ0E189</accession>
<organism evidence="4 5">
    <name type="scientific">Porphyromonas miyakawae</name>
    <dbReference type="NCBI Taxonomy" id="3137470"/>
    <lineage>
        <taxon>Bacteria</taxon>
        <taxon>Pseudomonadati</taxon>
        <taxon>Bacteroidota</taxon>
        <taxon>Bacteroidia</taxon>
        <taxon>Bacteroidales</taxon>
        <taxon>Porphyromonadaceae</taxon>
        <taxon>Porphyromonas</taxon>
    </lineage>
</organism>
<keyword evidence="4" id="KW-0378">Hydrolase</keyword>
<dbReference type="RefSeq" id="WP_411915293.1">
    <property type="nucleotide sequence ID" value="NZ_BAAFSF010000001.1"/>
</dbReference>
<dbReference type="Gene3D" id="3.40.1080.10">
    <property type="entry name" value="Glutaconate Coenzyme A-transferase"/>
    <property type="match status" value="1"/>
</dbReference>
<dbReference type="InterPro" id="IPR038460">
    <property type="entry name" value="AcetylCoA_hyd_C_sf"/>
</dbReference>
<dbReference type="PANTHER" id="PTHR43609">
    <property type="entry name" value="ACETYL-COA HYDROLASE"/>
    <property type="match status" value="1"/>
</dbReference>
<dbReference type="Proteomes" id="UP001628220">
    <property type="component" value="Unassembled WGS sequence"/>
</dbReference>
<comment type="caution">
    <text evidence="4">The sequence shown here is derived from an EMBL/GenBank/DDBJ whole genome shotgun (WGS) entry which is preliminary data.</text>
</comment>
<dbReference type="Pfam" id="PF02550">
    <property type="entry name" value="AcetylCoA_hydro"/>
    <property type="match status" value="1"/>
</dbReference>
<reference evidence="4 5" key="1">
    <citation type="journal article" date="2025" name="Int. J. Syst. Evol. Microbiol.">
        <title>Desulfovibrio falkowii sp. nov., Porphyromonas miyakawae sp. nov., Mediterraneibacter flintii sp. nov. and Owariibacterium komagatae gen. nov., sp. nov., isolated from human faeces.</title>
        <authorList>
            <person name="Hamaguchi T."/>
            <person name="Ohara M."/>
            <person name="Hisatomi A."/>
            <person name="Sekiguchi K."/>
            <person name="Takeda J.I."/>
            <person name="Ueyama J."/>
            <person name="Ito M."/>
            <person name="Nishiwaki H."/>
            <person name="Ogi T."/>
            <person name="Hirayama M."/>
            <person name="Ohkuma M."/>
            <person name="Sakamoto M."/>
            <person name="Ohno K."/>
        </authorList>
    </citation>
    <scope>NUCLEOTIDE SEQUENCE [LARGE SCALE GENOMIC DNA]</scope>
    <source>
        <strain evidence="4 5">13CB11C</strain>
    </source>
</reference>
<dbReference type="EMBL" id="BAAFSF010000001">
    <property type="protein sequence ID" value="GAB1251484.1"/>
    <property type="molecule type" value="Genomic_DNA"/>
</dbReference>
<dbReference type="Gene3D" id="3.40.1080.20">
    <property type="entry name" value="Acetyl-CoA hydrolase/transferase C-terminal domain"/>
    <property type="match status" value="1"/>
</dbReference>
<dbReference type="InterPro" id="IPR037171">
    <property type="entry name" value="NagB/RpiA_transferase-like"/>
</dbReference>
<dbReference type="PANTHER" id="PTHR43609:SF1">
    <property type="entry name" value="ACETYL-COA HYDROLASE"/>
    <property type="match status" value="1"/>
</dbReference>
<feature type="domain" description="Acetyl-CoA hydrolase/transferase C-terminal" evidence="3">
    <location>
        <begin position="314"/>
        <end position="458"/>
    </location>
</feature>
<keyword evidence="5" id="KW-1185">Reference proteome</keyword>
<protein>
    <submittedName>
        <fullName evidence="4">Acetyl-CoA hydrolase/transferase family protein</fullName>
    </submittedName>
</protein>
<comment type="similarity">
    <text evidence="1">Belongs to the acetyl-CoA hydrolase/transferase family.</text>
</comment>
<dbReference type="NCBIfam" id="TIGR03458">
    <property type="entry name" value="YgfH_subfam"/>
    <property type="match status" value="1"/>
</dbReference>
<dbReference type="Pfam" id="PF13336">
    <property type="entry name" value="AcetylCoA_hyd_C"/>
    <property type="match status" value="1"/>
</dbReference>
<dbReference type="GO" id="GO:0016787">
    <property type="term" value="F:hydrolase activity"/>
    <property type="evidence" value="ECO:0007669"/>
    <property type="project" value="UniProtKB-KW"/>
</dbReference>
<proteinExistence type="inferred from homology"/>
<dbReference type="Gene3D" id="3.30.750.70">
    <property type="entry name" value="4-hydroxybutyrate coenzyme like domains"/>
    <property type="match status" value="1"/>
</dbReference>
<dbReference type="SUPFAM" id="SSF100950">
    <property type="entry name" value="NagB/RpiA/CoA transferase-like"/>
    <property type="match status" value="2"/>
</dbReference>
<dbReference type="InterPro" id="IPR026888">
    <property type="entry name" value="AcetylCoA_hyd_C"/>
</dbReference>